<name>A0A367J1J2_RHIST</name>
<reference evidence="1 2" key="1">
    <citation type="journal article" date="2018" name="G3 (Bethesda)">
        <title>Phylogenetic and Phylogenomic Definition of Rhizopus Species.</title>
        <authorList>
            <person name="Gryganskyi A.P."/>
            <person name="Golan J."/>
            <person name="Dolatabadi S."/>
            <person name="Mondo S."/>
            <person name="Robb S."/>
            <person name="Idnurm A."/>
            <person name="Muszewska A."/>
            <person name="Steczkiewicz K."/>
            <person name="Masonjones S."/>
            <person name="Liao H.L."/>
            <person name="Gajdeczka M.T."/>
            <person name="Anike F."/>
            <person name="Vuek A."/>
            <person name="Anishchenko I.M."/>
            <person name="Voigt K."/>
            <person name="de Hoog G.S."/>
            <person name="Smith M.E."/>
            <person name="Heitman J."/>
            <person name="Vilgalys R."/>
            <person name="Stajich J.E."/>
        </authorList>
    </citation>
    <scope>NUCLEOTIDE SEQUENCE [LARGE SCALE GENOMIC DNA]</scope>
    <source>
        <strain evidence="1 2">LSU 92-RS-03</strain>
    </source>
</reference>
<organism evidence="1 2">
    <name type="scientific">Rhizopus stolonifer</name>
    <name type="common">Rhizopus nigricans</name>
    <dbReference type="NCBI Taxonomy" id="4846"/>
    <lineage>
        <taxon>Eukaryota</taxon>
        <taxon>Fungi</taxon>
        <taxon>Fungi incertae sedis</taxon>
        <taxon>Mucoromycota</taxon>
        <taxon>Mucoromycotina</taxon>
        <taxon>Mucoromycetes</taxon>
        <taxon>Mucorales</taxon>
        <taxon>Mucorineae</taxon>
        <taxon>Rhizopodaceae</taxon>
        <taxon>Rhizopus</taxon>
    </lineage>
</organism>
<dbReference type="AlphaFoldDB" id="A0A367J1J2"/>
<feature type="non-terminal residue" evidence="1">
    <location>
        <position position="65"/>
    </location>
</feature>
<dbReference type="EMBL" id="PJQM01004635">
    <property type="protein sequence ID" value="RCH83796.1"/>
    <property type="molecule type" value="Genomic_DNA"/>
</dbReference>
<accession>A0A367J1J2</accession>
<keyword evidence="2" id="KW-1185">Reference proteome</keyword>
<gene>
    <name evidence="1" type="ORF">CU098_009618</name>
</gene>
<dbReference type="Proteomes" id="UP000253551">
    <property type="component" value="Unassembled WGS sequence"/>
</dbReference>
<protein>
    <submittedName>
        <fullName evidence="1">Uncharacterized protein</fullName>
    </submittedName>
</protein>
<proteinExistence type="predicted"/>
<evidence type="ECO:0000313" key="1">
    <source>
        <dbReference type="EMBL" id="RCH83796.1"/>
    </source>
</evidence>
<evidence type="ECO:0000313" key="2">
    <source>
        <dbReference type="Proteomes" id="UP000253551"/>
    </source>
</evidence>
<comment type="caution">
    <text evidence="1">The sequence shown here is derived from an EMBL/GenBank/DDBJ whole genome shotgun (WGS) entry which is preliminary data.</text>
</comment>
<sequence length="65" mass="7391">MSKKALEDISKAIIANRHISIRNNENEDEHYGSYTKRDSIKDLALITKEHKNTAAAISVIINFYS</sequence>